<protein>
    <submittedName>
        <fullName evidence="9">ABC transporter substrate-binding protein/permease</fullName>
    </submittedName>
</protein>
<dbReference type="PANTHER" id="PTHR30614">
    <property type="entry name" value="MEMBRANE COMPONENT OF AMINO ACID ABC TRANSPORTER"/>
    <property type="match status" value="1"/>
</dbReference>
<gene>
    <name evidence="9" type="ORF">FGL85_04620</name>
</gene>
<evidence type="ECO:0000313" key="9">
    <source>
        <dbReference type="EMBL" id="QEA41821.1"/>
    </source>
</evidence>
<name>A0A5B8SZD8_LEUPS</name>
<evidence type="ECO:0000256" key="4">
    <source>
        <dbReference type="ARBA" id="ARBA00022692"/>
    </source>
</evidence>
<feature type="transmembrane region" description="Helical" evidence="7">
    <location>
        <begin position="287"/>
        <end position="313"/>
    </location>
</feature>
<dbReference type="AlphaFoldDB" id="A0A5B8SZD8"/>
<dbReference type="Proteomes" id="UP000321296">
    <property type="component" value="Chromosome"/>
</dbReference>
<dbReference type="InterPro" id="IPR043429">
    <property type="entry name" value="ArtM/GltK/GlnP/TcyL/YhdX-like"/>
</dbReference>
<proteinExistence type="inferred from homology"/>
<evidence type="ECO:0000256" key="1">
    <source>
        <dbReference type="ARBA" id="ARBA00004651"/>
    </source>
</evidence>
<dbReference type="NCBIfam" id="TIGR01726">
    <property type="entry name" value="HEQRo_perm_3TM"/>
    <property type="match status" value="1"/>
</dbReference>
<keyword evidence="4 7" id="KW-0812">Transmembrane</keyword>
<accession>A0A5B8SZD8</accession>
<dbReference type="Gene3D" id="1.10.3720.10">
    <property type="entry name" value="MetI-like"/>
    <property type="match status" value="1"/>
</dbReference>
<dbReference type="Gene3D" id="3.40.190.10">
    <property type="entry name" value="Periplasmic binding protein-like II"/>
    <property type="match status" value="2"/>
</dbReference>
<evidence type="ECO:0000313" key="10">
    <source>
        <dbReference type="Proteomes" id="UP000321296"/>
    </source>
</evidence>
<feature type="domain" description="ABC transmembrane type-1" evidence="8">
    <location>
        <begin position="287"/>
        <end position="476"/>
    </location>
</feature>
<keyword evidence="2 7" id="KW-0813">Transport</keyword>
<reference evidence="9 10" key="1">
    <citation type="submission" date="2019-06" db="EMBL/GenBank/DDBJ databases">
        <title>Genome analyses of bacteria isolated from kimchi.</title>
        <authorList>
            <person name="Lee S."/>
            <person name="Ahn S."/>
            <person name="Roh S."/>
        </authorList>
    </citation>
    <scope>NUCLEOTIDE SEQUENCE [LARGE SCALE GENOMIC DNA]</scope>
    <source>
        <strain evidence="9 10">CBA3630</strain>
    </source>
</reference>
<dbReference type="InterPro" id="IPR000515">
    <property type="entry name" value="MetI-like"/>
</dbReference>
<evidence type="ECO:0000256" key="2">
    <source>
        <dbReference type="ARBA" id="ARBA00022448"/>
    </source>
</evidence>
<keyword evidence="6 7" id="KW-0472">Membrane</keyword>
<dbReference type="RefSeq" id="WP_147651260.1">
    <property type="nucleotide sequence ID" value="NZ_CP042383.1"/>
</dbReference>
<dbReference type="PANTHER" id="PTHR30614:SF46">
    <property type="entry name" value="ABC TRANSPORTER MEMBRANE SPANNING PERMEASE-GLUTAMINE TRANSPORT"/>
    <property type="match status" value="1"/>
</dbReference>
<organism evidence="9 10">
    <name type="scientific">Leuconostoc pseudomesenteroides</name>
    <dbReference type="NCBI Taxonomy" id="33968"/>
    <lineage>
        <taxon>Bacteria</taxon>
        <taxon>Bacillati</taxon>
        <taxon>Bacillota</taxon>
        <taxon>Bacilli</taxon>
        <taxon>Lactobacillales</taxon>
        <taxon>Lactobacillaceae</taxon>
        <taxon>Leuconostoc</taxon>
    </lineage>
</organism>
<evidence type="ECO:0000256" key="7">
    <source>
        <dbReference type="RuleBase" id="RU363032"/>
    </source>
</evidence>
<dbReference type="InterPro" id="IPR035906">
    <property type="entry name" value="MetI-like_sf"/>
</dbReference>
<keyword evidence="5 7" id="KW-1133">Transmembrane helix</keyword>
<dbReference type="Pfam" id="PF00528">
    <property type="entry name" value="BPD_transp_1"/>
    <property type="match status" value="1"/>
</dbReference>
<evidence type="ECO:0000256" key="3">
    <source>
        <dbReference type="ARBA" id="ARBA00022475"/>
    </source>
</evidence>
<keyword evidence="3" id="KW-1003">Cell membrane</keyword>
<comment type="subcellular location">
    <subcellularLocation>
        <location evidence="1 7">Cell membrane</location>
        <topology evidence="1 7">Multi-pass membrane protein</topology>
    </subcellularLocation>
</comment>
<dbReference type="KEGG" id="lpse:FGL85_04620"/>
<comment type="similarity">
    <text evidence="7">Belongs to the binding-protein-dependent transport system permease family.</text>
</comment>
<dbReference type="GO" id="GO:0006865">
    <property type="term" value="P:amino acid transport"/>
    <property type="evidence" value="ECO:0007669"/>
    <property type="project" value="TreeGrafter"/>
</dbReference>
<dbReference type="PROSITE" id="PS50928">
    <property type="entry name" value="ABC_TM1"/>
    <property type="match status" value="1"/>
</dbReference>
<dbReference type="InterPro" id="IPR010065">
    <property type="entry name" value="AA_ABC_transptr_permease_3TM"/>
</dbReference>
<dbReference type="EMBL" id="CP042383">
    <property type="protein sequence ID" value="QEA41821.1"/>
    <property type="molecule type" value="Genomic_DNA"/>
</dbReference>
<evidence type="ECO:0000256" key="5">
    <source>
        <dbReference type="ARBA" id="ARBA00022989"/>
    </source>
</evidence>
<feature type="transmembrane region" description="Helical" evidence="7">
    <location>
        <begin position="455"/>
        <end position="475"/>
    </location>
</feature>
<dbReference type="InterPro" id="IPR001638">
    <property type="entry name" value="Solute-binding_3/MltF_N"/>
</dbReference>
<dbReference type="SUPFAM" id="SSF161098">
    <property type="entry name" value="MetI-like"/>
    <property type="match status" value="1"/>
</dbReference>
<evidence type="ECO:0000259" key="8">
    <source>
        <dbReference type="PROSITE" id="PS50928"/>
    </source>
</evidence>
<dbReference type="SMART" id="SM00062">
    <property type="entry name" value="PBPb"/>
    <property type="match status" value="1"/>
</dbReference>
<evidence type="ECO:0000256" key="6">
    <source>
        <dbReference type="ARBA" id="ARBA00023136"/>
    </source>
</evidence>
<dbReference type="GO" id="GO:0022857">
    <property type="term" value="F:transmembrane transporter activity"/>
    <property type="evidence" value="ECO:0007669"/>
    <property type="project" value="InterPro"/>
</dbReference>
<dbReference type="CDD" id="cd06261">
    <property type="entry name" value="TM_PBP2"/>
    <property type="match status" value="1"/>
</dbReference>
<dbReference type="Pfam" id="PF00497">
    <property type="entry name" value="SBP_bac_3"/>
    <property type="match status" value="1"/>
</dbReference>
<sequence>MFKKGRLVGLLTILSIIIMFGFTAGNHLVYADEPDYTISTDATYPPFDFQDKNNQYVGIDQDILKEIAKREHFTYTLKPMSFTSAAQLVANEQADGIIAGMAITEERKAVYDHSTPYYKTGVAWIVKKGSKIKSLKDLKGKTVALKTGTAASEYGKSLQTKYGFNVKYFNDTDTMYNDVAVGNSAATFEDMPVIQYAIKNGVKLKVMNADHPGNAGWYGFFVKKGENQALLSAFNRGFAAIKKDGTYDKIVAKYLGANQSTFTGAKKDNFSIWGILKANKSAFLKGLWQTITLTFLGIILASIWGVVLGVMGVSQNKFVRGVSTMIIYIFRGLPLMVLAFFIYIGLPGVIGAKIPAFTAGVLTLVLNEGAYTGAFVRGGFEAVEAGQMEAARSLGLPYRTAMRRVIMPQGLKIMVPSFINQFIITLKDTSILSAIGLLELTQTGSLIVARNSQGFRVWAIVAIMYLIIITLLTWFSNWAQKKLQ</sequence>
<dbReference type="GO" id="GO:0043190">
    <property type="term" value="C:ATP-binding cassette (ABC) transporter complex"/>
    <property type="evidence" value="ECO:0007669"/>
    <property type="project" value="InterPro"/>
</dbReference>
<dbReference type="SUPFAM" id="SSF53850">
    <property type="entry name" value="Periplasmic binding protein-like II"/>
    <property type="match status" value="1"/>
</dbReference>
<feature type="transmembrane region" description="Helical" evidence="7">
    <location>
        <begin position="325"/>
        <end position="346"/>
    </location>
</feature>